<dbReference type="SUPFAM" id="SSF54160">
    <property type="entry name" value="Chromo domain-like"/>
    <property type="match status" value="1"/>
</dbReference>
<dbReference type="PANTHER" id="PTHR46148:SF44">
    <property type="entry name" value="GAG-POL POLYPROTEIN"/>
    <property type="match status" value="1"/>
</dbReference>
<dbReference type="Pfam" id="PF24626">
    <property type="entry name" value="SH3_Tf2-1"/>
    <property type="match status" value="1"/>
</dbReference>
<dbReference type="InterPro" id="IPR056924">
    <property type="entry name" value="SH3_Tf2-1"/>
</dbReference>
<protein>
    <recommendedName>
        <fullName evidence="1">Tf2-1-like SH3-like domain-containing protein</fullName>
    </recommendedName>
</protein>
<dbReference type="GeneID" id="121203681"/>
<proteinExistence type="predicted"/>
<dbReference type="InterPro" id="IPR043128">
    <property type="entry name" value="Rev_trsase/Diguanyl_cyclase"/>
</dbReference>
<dbReference type="InterPro" id="IPR043502">
    <property type="entry name" value="DNA/RNA_pol_sf"/>
</dbReference>
<dbReference type="Proteomes" id="UP000818029">
    <property type="component" value="Chromosome A07"/>
</dbReference>
<accession>A0ABM2YL32</accession>
<reference evidence="3" key="2">
    <citation type="submission" date="2025-08" db="UniProtKB">
        <authorList>
            <consortium name="RefSeq"/>
        </authorList>
    </citation>
    <scope>IDENTIFICATION</scope>
</reference>
<keyword evidence="2" id="KW-1185">Reference proteome</keyword>
<feature type="domain" description="Tf2-1-like SH3-like" evidence="1">
    <location>
        <begin position="314"/>
        <end position="379"/>
    </location>
</feature>
<gene>
    <name evidence="3" type="primary">LOC121203681</name>
</gene>
<name>A0ABM2YL32_GOSHI</name>
<sequence length="450" mass="51329">MSDGPVRVGPAVAPIVILPSGHCGRRHPCECWRTIGACLRCGSTELSVRECPLRADQLQAPSSGSTHSFVASTVSETLGVSIENTDSEVAVLNLLGQSIWLVRKRCETFLAYVSVSDSGDSLVKDIITVRNFPDVFPEELLGLPLRREAEFGIELLSDKFIVVFIDGILVYSKSNDEHDEHLKAVLQILRENQLQHRWVELFKDYNCTIDYYPGKANMVADALSSRAMTDLRAMFARLNLFNDGSLLAGLQVKPTWIEQIRAKLMRDKSLELCFRQVENCGTTNFGVNSDGVKVEHRLPSGLLQLRREIEYSIGDFIFLKVLSWKKVMRFDRKGKFSPRFIGSYQILKQVGLIAYQLELPSELDRIYDVFHVSMLRRYHSDPTHIVPVEEIEVRPSLTFKEEPTQILDRGVKVLRKKSIPLVKVLWWNHSIEEATWEPENSMHQQYPHLF</sequence>
<dbReference type="Gene3D" id="3.30.70.270">
    <property type="match status" value="1"/>
</dbReference>
<evidence type="ECO:0000259" key="1">
    <source>
        <dbReference type="Pfam" id="PF24626"/>
    </source>
</evidence>
<dbReference type="InterPro" id="IPR016197">
    <property type="entry name" value="Chromo-like_dom_sf"/>
</dbReference>
<organism evidence="2 3">
    <name type="scientific">Gossypium hirsutum</name>
    <name type="common">Upland cotton</name>
    <name type="synonym">Gossypium mexicanum</name>
    <dbReference type="NCBI Taxonomy" id="3635"/>
    <lineage>
        <taxon>Eukaryota</taxon>
        <taxon>Viridiplantae</taxon>
        <taxon>Streptophyta</taxon>
        <taxon>Embryophyta</taxon>
        <taxon>Tracheophyta</taxon>
        <taxon>Spermatophyta</taxon>
        <taxon>Magnoliopsida</taxon>
        <taxon>eudicotyledons</taxon>
        <taxon>Gunneridae</taxon>
        <taxon>Pentapetalae</taxon>
        <taxon>rosids</taxon>
        <taxon>malvids</taxon>
        <taxon>Malvales</taxon>
        <taxon>Malvaceae</taxon>
        <taxon>Malvoideae</taxon>
        <taxon>Gossypium</taxon>
    </lineage>
</organism>
<evidence type="ECO:0000313" key="3">
    <source>
        <dbReference type="RefSeq" id="XP_040930051.1"/>
    </source>
</evidence>
<reference evidence="2" key="1">
    <citation type="journal article" date="2020" name="Nat. Genet.">
        <title>Genomic diversifications of five Gossypium allopolyploid species and their impact on cotton improvement.</title>
        <authorList>
            <person name="Chen Z.J."/>
            <person name="Sreedasyam A."/>
            <person name="Ando A."/>
            <person name="Song Q."/>
            <person name="De Santiago L.M."/>
            <person name="Hulse-Kemp A.M."/>
            <person name="Ding M."/>
            <person name="Ye W."/>
            <person name="Kirkbride R.C."/>
            <person name="Jenkins J."/>
            <person name="Plott C."/>
            <person name="Lovell J."/>
            <person name="Lin Y.M."/>
            <person name="Vaughn R."/>
            <person name="Liu B."/>
            <person name="Simpson S."/>
            <person name="Scheffler B.E."/>
            <person name="Wen L."/>
            <person name="Saski C.A."/>
            <person name="Grover C.E."/>
            <person name="Hu G."/>
            <person name="Conover J.L."/>
            <person name="Carlson J.W."/>
            <person name="Shu S."/>
            <person name="Boston L.B."/>
            <person name="Williams M."/>
            <person name="Peterson D.G."/>
            <person name="McGee K."/>
            <person name="Jones D.C."/>
            <person name="Wendel J.F."/>
            <person name="Stelly D.M."/>
            <person name="Grimwood J."/>
            <person name="Schmutz J."/>
        </authorList>
    </citation>
    <scope>NUCLEOTIDE SEQUENCE [LARGE SCALE GENOMIC DNA]</scope>
    <source>
        <strain evidence="2">cv. TM-1</strain>
    </source>
</reference>
<dbReference type="SUPFAM" id="SSF56672">
    <property type="entry name" value="DNA/RNA polymerases"/>
    <property type="match status" value="1"/>
</dbReference>
<evidence type="ECO:0000313" key="2">
    <source>
        <dbReference type="Proteomes" id="UP000818029"/>
    </source>
</evidence>
<dbReference type="RefSeq" id="XP_040930051.1">
    <property type="nucleotide sequence ID" value="XM_041074117.1"/>
</dbReference>
<dbReference type="PANTHER" id="PTHR46148">
    <property type="entry name" value="CHROMO DOMAIN-CONTAINING PROTEIN"/>
    <property type="match status" value="1"/>
</dbReference>